<dbReference type="RefSeq" id="WP_107725084.1">
    <property type="nucleotide sequence ID" value="NZ_PZZP01000001.1"/>
</dbReference>
<accession>A0A2T4Z8N7</accession>
<comment type="caution">
    <text evidence="6">The sequence shown here is derived from an EMBL/GenBank/DDBJ whole genome shotgun (WGS) entry which is preliminary data.</text>
</comment>
<dbReference type="InterPro" id="IPR032697">
    <property type="entry name" value="SQ_cyclase_N"/>
</dbReference>
<evidence type="ECO:0000256" key="3">
    <source>
        <dbReference type="ARBA" id="ARBA00022737"/>
    </source>
</evidence>
<gene>
    <name evidence="6" type="ORF">C8J48_0836</name>
</gene>
<dbReference type="InterPro" id="IPR032696">
    <property type="entry name" value="SQ_cyclase_C"/>
</dbReference>
<evidence type="ECO:0000256" key="1">
    <source>
        <dbReference type="ARBA" id="ARBA00004999"/>
    </source>
</evidence>
<reference evidence="6 7" key="1">
    <citation type="submission" date="2018-04" db="EMBL/GenBank/DDBJ databases">
        <title>Genomic Encyclopedia of Archaeal and Bacterial Type Strains, Phase II (KMG-II): from individual species to whole genera.</title>
        <authorList>
            <person name="Goeker M."/>
        </authorList>
    </citation>
    <scope>NUCLEOTIDE SEQUENCE [LARGE SCALE GENOMIC DNA]</scope>
    <source>
        <strain evidence="6 7">DSM 45169</strain>
    </source>
</reference>
<dbReference type="AlphaFoldDB" id="A0A2T4Z8N7"/>
<name>A0A2T4Z8N7_9BACL</name>
<feature type="domain" description="Squalene cyclase N-terminal" evidence="5">
    <location>
        <begin position="18"/>
        <end position="291"/>
    </location>
</feature>
<dbReference type="Pfam" id="PF13243">
    <property type="entry name" value="SQHop_cyclase_C"/>
    <property type="match status" value="1"/>
</dbReference>
<dbReference type="PANTHER" id="PTHR11764:SF20">
    <property type="entry name" value="LANOSTEROL SYNTHASE"/>
    <property type="match status" value="1"/>
</dbReference>
<dbReference type="OrthoDB" id="9758578at2"/>
<proteinExistence type="inferred from homology"/>
<evidence type="ECO:0000259" key="5">
    <source>
        <dbReference type="Pfam" id="PF13249"/>
    </source>
</evidence>
<comment type="pathway">
    <text evidence="1">Secondary metabolite biosynthesis; hopanoid biosynthesis.</text>
</comment>
<dbReference type="Gene3D" id="1.50.10.20">
    <property type="match status" value="2"/>
</dbReference>
<dbReference type="InterPro" id="IPR018333">
    <property type="entry name" value="Squalene_cyclase"/>
</dbReference>
<dbReference type="PANTHER" id="PTHR11764">
    <property type="entry name" value="TERPENE CYCLASE/MUTASE FAMILY MEMBER"/>
    <property type="match status" value="1"/>
</dbReference>
<protein>
    <submittedName>
        <fullName evidence="6">Sporulenol synthase</fullName>
    </submittedName>
</protein>
<dbReference type="GO" id="GO:0005811">
    <property type="term" value="C:lipid droplet"/>
    <property type="evidence" value="ECO:0007669"/>
    <property type="project" value="InterPro"/>
</dbReference>
<dbReference type="SUPFAM" id="SSF48239">
    <property type="entry name" value="Terpenoid cyclases/Protein prenyltransferases"/>
    <property type="match status" value="2"/>
</dbReference>
<organism evidence="6 7">
    <name type="scientific">Desmospora activa DSM 45169</name>
    <dbReference type="NCBI Taxonomy" id="1121389"/>
    <lineage>
        <taxon>Bacteria</taxon>
        <taxon>Bacillati</taxon>
        <taxon>Bacillota</taxon>
        <taxon>Bacilli</taxon>
        <taxon>Bacillales</taxon>
        <taxon>Thermoactinomycetaceae</taxon>
        <taxon>Desmospora</taxon>
    </lineage>
</organism>
<dbReference type="Pfam" id="PF13249">
    <property type="entry name" value="SQHop_cyclase_N"/>
    <property type="match status" value="1"/>
</dbReference>
<feature type="domain" description="Squalene cyclase C-terminal" evidence="4">
    <location>
        <begin position="303"/>
        <end position="619"/>
    </location>
</feature>
<evidence type="ECO:0000313" key="7">
    <source>
        <dbReference type="Proteomes" id="UP000241639"/>
    </source>
</evidence>
<dbReference type="Proteomes" id="UP000241639">
    <property type="component" value="Unassembled WGS sequence"/>
</dbReference>
<keyword evidence="7" id="KW-1185">Reference proteome</keyword>
<evidence type="ECO:0000259" key="4">
    <source>
        <dbReference type="Pfam" id="PF13243"/>
    </source>
</evidence>
<sequence length="624" mass="69558">MDQWGMGAVQAARERLLDEVLPKQRQDGGWVFPFETTAPMTDSYTLLLMEVLGWREERLRAGLVERIRSHIDGDGGWRVYVDEPLPNLTATVEAAVALMATGEESPQGPLVQRAREIVRSQGGIGKAGSLTKVMLSLVGLLDWRHIPRLPLKFMLLPWWFPINFFDLVGFARCHLAPIMVTSHLRVVRRLPRGLHELSGWGEPTTATEQVQTLRRQIYKALPPELSGSAGNRLALAKAVTFMRNRTEVDGTLYSFLTGTVLMVFAWLGLGLSPSHPWIVQAIRGLRPFAITVPEGIHMQETTSVVWDTALLMDAMGEAGLSPDDAAMTRGRKYLLSRQQQRLGDWAIKNPGIPAGGWGFSDINTINPDVDDTSASLRVLAASLTVDPTSKGPWERGARWLASMQNRDGGWPAFEKNTDKRWPRLLLPSDLQPGATDPSTPDLTGRTLAFFGRFRGWRVGQPAVEQAIRFLEREQRPEGCWFGRWGITYLYGTWAALTGMAAVGCPVTHPAVSKGVKWLITVQQSDGGWGESCRSDQEGRYIPLQWSTPSQTAWALDALIAYHDRPIAPIRAGVQRLVEMVEEKGEHTTYPTGAGLAGHVYFHYHSYRYVWPLAVLGRYEKKYGS</sequence>
<keyword evidence="3" id="KW-0677">Repeat</keyword>
<dbReference type="UniPathway" id="UPA00337"/>
<dbReference type="GO" id="GO:0016104">
    <property type="term" value="P:triterpenoid biosynthetic process"/>
    <property type="evidence" value="ECO:0007669"/>
    <property type="project" value="InterPro"/>
</dbReference>
<dbReference type="GO" id="GO:0016866">
    <property type="term" value="F:intramolecular transferase activity"/>
    <property type="evidence" value="ECO:0007669"/>
    <property type="project" value="InterPro"/>
</dbReference>
<dbReference type="InterPro" id="IPR008930">
    <property type="entry name" value="Terpenoid_cyclase/PrenylTrfase"/>
</dbReference>
<comment type="similarity">
    <text evidence="2">Belongs to the terpene cyclase/mutase family.</text>
</comment>
<dbReference type="EMBL" id="PZZP01000001">
    <property type="protein sequence ID" value="PTM58256.1"/>
    <property type="molecule type" value="Genomic_DNA"/>
</dbReference>
<evidence type="ECO:0000313" key="6">
    <source>
        <dbReference type="EMBL" id="PTM58256.1"/>
    </source>
</evidence>
<dbReference type="SFLD" id="SFLDG01016">
    <property type="entry name" value="Prenyltransferase_Like_2"/>
    <property type="match status" value="1"/>
</dbReference>
<dbReference type="NCBIfam" id="TIGR01787">
    <property type="entry name" value="squalene_cyclas"/>
    <property type="match status" value="1"/>
</dbReference>
<evidence type="ECO:0000256" key="2">
    <source>
        <dbReference type="ARBA" id="ARBA00009755"/>
    </source>
</evidence>